<evidence type="ECO:0000256" key="8">
    <source>
        <dbReference type="ARBA" id="ARBA00023134"/>
    </source>
</evidence>
<dbReference type="GeneID" id="101855240"/>
<dbReference type="SMART" id="SM00177">
    <property type="entry name" value="ARF"/>
    <property type="match status" value="1"/>
</dbReference>
<name>A0ABM0JHV6_APLCA</name>
<dbReference type="PANTHER" id="PTHR11711">
    <property type="entry name" value="ADP RIBOSYLATION FACTOR-RELATED"/>
    <property type="match status" value="1"/>
</dbReference>
<evidence type="ECO:0000256" key="2">
    <source>
        <dbReference type="ARBA" id="ARBA00005619"/>
    </source>
</evidence>
<keyword evidence="12" id="KW-1185">Reference proteome</keyword>
<dbReference type="RefSeq" id="XP_005094006.1">
    <property type="nucleotide sequence ID" value="XM_005093949.3"/>
</dbReference>
<dbReference type="Gene3D" id="3.40.50.300">
    <property type="entry name" value="P-loop containing nucleotide triphosphate hydrolases"/>
    <property type="match status" value="1"/>
</dbReference>
<evidence type="ECO:0000256" key="6">
    <source>
        <dbReference type="ARBA" id="ARBA00022824"/>
    </source>
</evidence>
<comment type="subcellular location">
    <subcellularLocation>
        <location evidence="1">Endoplasmic reticulum membrane</location>
        <topology evidence="1">Single-pass membrane protein</topology>
    </subcellularLocation>
</comment>
<keyword evidence="4 11" id="KW-0812">Transmembrane</keyword>
<evidence type="ECO:0000313" key="12">
    <source>
        <dbReference type="Proteomes" id="UP000694888"/>
    </source>
</evidence>
<evidence type="ECO:0000256" key="10">
    <source>
        <dbReference type="ARBA" id="ARBA00023170"/>
    </source>
</evidence>
<dbReference type="SUPFAM" id="SSF52540">
    <property type="entry name" value="P-loop containing nucleoside triphosphate hydrolases"/>
    <property type="match status" value="1"/>
</dbReference>
<dbReference type="CDD" id="cd04105">
    <property type="entry name" value="SR_beta"/>
    <property type="match status" value="1"/>
</dbReference>
<dbReference type="Proteomes" id="UP000694888">
    <property type="component" value="Unplaced"/>
</dbReference>
<dbReference type="InterPro" id="IPR024156">
    <property type="entry name" value="Small_GTPase_ARF"/>
</dbReference>
<protein>
    <recommendedName>
        <fullName evidence="3">Signal recognition particle receptor subunit beta</fullName>
    </recommendedName>
</protein>
<accession>A0ABM0JHV6</accession>
<dbReference type="Pfam" id="PF09439">
    <property type="entry name" value="SRPRB"/>
    <property type="match status" value="1"/>
</dbReference>
<evidence type="ECO:0000256" key="3">
    <source>
        <dbReference type="ARBA" id="ARBA00020256"/>
    </source>
</evidence>
<comment type="similarity">
    <text evidence="2">Belongs to the SRP receptor beta subunit family.</text>
</comment>
<keyword evidence="6" id="KW-0256">Endoplasmic reticulum</keyword>
<dbReference type="InterPro" id="IPR027417">
    <property type="entry name" value="P-loop_NTPase"/>
</dbReference>
<keyword evidence="8" id="KW-0342">GTP-binding</keyword>
<feature type="transmembrane region" description="Helical" evidence="11">
    <location>
        <begin position="20"/>
        <end position="41"/>
    </location>
</feature>
<keyword evidence="9 11" id="KW-0472">Membrane</keyword>
<evidence type="ECO:0000256" key="5">
    <source>
        <dbReference type="ARBA" id="ARBA00022741"/>
    </source>
</evidence>
<gene>
    <name evidence="13" type="primary">LOC101855240</name>
</gene>
<evidence type="ECO:0000313" key="13">
    <source>
        <dbReference type="RefSeq" id="XP_005094006.1"/>
    </source>
</evidence>
<evidence type="ECO:0000256" key="1">
    <source>
        <dbReference type="ARBA" id="ARBA00004389"/>
    </source>
</evidence>
<evidence type="ECO:0000256" key="7">
    <source>
        <dbReference type="ARBA" id="ARBA00022989"/>
    </source>
</evidence>
<evidence type="ECO:0000256" key="11">
    <source>
        <dbReference type="SAM" id="Phobius"/>
    </source>
</evidence>
<proteinExistence type="inferred from homology"/>
<organism evidence="12 13">
    <name type="scientific">Aplysia californica</name>
    <name type="common">California sea hare</name>
    <dbReference type="NCBI Taxonomy" id="6500"/>
    <lineage>
        <taxon>Eukaryota</taxon>
        <taxon>Metazoa</taxon>
        <taxon>Spiralia</taxon>
        <taxon>Lophotrochozoa</taxon>
        <taxon>Mollusca</taxon>
        <taxon>Gastropoda</taxon>
        <taxon>Heterobranchia</taxon>
        <taxon>Euthyneura</taxon>
        <taxon>Tectipleura</taxon>
        <taxon>Aplysiida</taxon>
        <taxon>Aplysioidea</taxon>
        <taxon>Aplysiidae</taxon>
        <taxon>Aplysia</taxon>
    </lineage>
</organism>
<dbReference type="InterPro" id="IPR019009">
    <property type="entry name" value="SRP_receptor_beta_su"/>
</dbReference>
<evidence type="ECO:0000256" key="4">
    <source>
        <dbReference type="ARBA" id="ARBA00022692"/>
    </source>
</evidence>
<evidence type="ECO:0000256" key="9">
    <source>
        <dbReference type="ARBA" id="ARBA00023136"/>
    </source>
</evidence>
<dbReference type="PROSITE" id="PS51417">
    <property type="entry name" value="ARF"/>
    <property type="match status" value="1"/>
</dbReference>
<keyword evidence="10 13" id="KW-0675">Receptor</keyword>
<sequence length="256" mass="28200">MAGASELVETVVQGIERQDPAILGVLIAIIVGFITVLILIVKSRSQNKRQGVLLLGICDAGKTLIFSRLVHKGFKETYTSIKANSGEYAVPEKNKNLRVIDLPGHERIRGQLLDEFKSLARGIVFVVDSGTLQKEVKEVAEYLYMLLSDRTVSSNAPPILILCNKQDLTLSKGAKVIRKQLEKEMNTLRITRAAALQGVGDTANNNAYLGKRDKDFDFADLKPLKVDFAECSALGEGKSTDNPQMDDFYSWISNIA</sequence>
<keyword evidence="5" id="KW-0547">Nucleotide-binding</keyword>
<keyword evidence="7 11" id="KW-1133">Transmembrane helix</keyword>
<reference evidence="13" key="1">
    <citation type="submission" date="2025-08" db="UniProtKB">
        <authorList>
            <consortium name="RefSeq"/>
        </authorList>
    </citation>
    <scope>IDENTIFICATION</scope>
</reference>